<dbReference type="SUPFAM" id="SSF50998">
    <property type="entry name" value="Quinoprotein alcohol dehydrogenase-like"/>
    <property type="match status" value="1"/>
</dbReference>
<evidence type="ECO:0000259" key="1">
    <source>
        <dbReference type="SMART" id="SM00635"/>
    </source>
</evidence>
<dbReference type="PANTHER" id="PTHR42754:SF1">
    <property type="entry name" value="LIPOPROTEIN"/>
    <property type="match status" value="1"/>
</dbReference>
<dbReference type="InterPro" id="IPR003343">
    <property type="entry name" value="Big_2"/>
</dbReference>
<dbReference type="Proteomes" id="UP001164909">
    <property type="component" value="Chromosome"/>
</dbReference>
<dbReference type="SMART" id="SM00635">
    <property type="entry name" value="BID_2"/>
    <property type="match status" value="1"/>
</dbReference>
<gene>
    <name evidence="2" type="ORF">OTK00_002085</name>
</gene>
<dbReference type="RefSeq" id="WP_052670841.1">
    <property type="nucleotide sequence ID" value="NZ_CP113865.1"/>
</dbReference>
<organism evidence="2 3">
    <name type="scientific">Caldicellulosiruptor morganii</name>
    <dbReference type="NCBI Taxonomy" id="1387555"/>
    <lineage>
        <taxon>Bacteria</taxon>
        <taxon>Bacillati</taxon>
        <taxon>Bacillota</taxon>
        <taxon>Bacillota incertae sedis</taxon>
        <taxon>Caldicellulosiruptorales</taxon>
        <taxon>Caldicellulosiruptoraceae</taxon>
        <taxon>Caldicellulosiruptor</taxon>
    </lineage>
</organism>
<dbReference type="Gene3D" id="2.60.40.1080">
    <property type="match status" value="1"/>
</dbReference>
<dbReference type="Gene3D" id="2.80.10.50">
    <property type="match status" value="1"/>
</dbReference>
<sequence>MKPKNLRLISFFILTLFLFQLIFATPIMRVKAQTNNGIAVVYKSFGGKKWDQFFGVSVTPDGGCIAVGSSNSADRDMAGLNKGDFDAIIVRYDSKGNIKWKKGFGGSGLDKFEGVAVTPDGGCIAVGASSSSDGDMAGLNKDDFDAIVVKYDSKGNIKWKKSFGGDSLDQFFGVAITPDGGCIAVGFSASDDEDMLGLSKGDSDAIIVKYNKEGKLEWKKSFGGSNRDFFNEVAVTPDGGCIAVGYSESNDRDMAGLSKGDIDAIIVKYNKEGKIKWKKSFGGSKVDYFFGVSVTPDGGCIAVGSSNSADGDMVGLNKDDFDAIIVRYDSKGNIKWKKGFGGSKVDYFCGVAVTPDRGCTAVGFSTSDGGDMTGLNKGDSDAMIVKYNIEGKMEWKKSFGGSSGDYFNEVAITPDGGYIAVGYSYSNDGDMAGLNKGDRDAIIVKISKQIKVIKVNGVKLNKTNITLKEGAKDKLIATVIPSNATNRGVTWTSSNSKVVKVDSNGNLTALDKGTATITVRTVDGGYKATCKVVVK</sequence>
<proteinExistence type="predicted"/>
<protein>
    <submittedName>
        <fullName evidence="2">Ig-like domain-containing protein</fullName>
    </submittedName>
</protein>
<feature type="domain" description="BIG2" evidence="1">
    <location>
        <begin position="454"/>
        <end position="531"/>
    </location>
</feature>
<name>A0ABY7BM44_9FIRM</name>
<reference evidence="2" key="1">
    <citation type="submission" date="2022-12" db="EMBL/GenBank/DDBJ databases">
        <authorList>
            <person name="Bing R.G."/>
            <person name="Willard D.J."/>
            <person name="Manesh M.J.H."/>
            <person name="Laemthong T."/>
            <person name="Crosby J.R."/>
            <person name="Kelly R.M."/>
        </authorList>
    </citation>
    <scope>NUCLEOTIDE SEQUENCE</scope>
    <source>
        <strain evidence="2">DSM 8990</strain>
    </source>
</reference>
<dbReference type="PANTHER" id="PTHR42754">
    <property type="entry name" value="ENDOGLUCANASE"/>
    <property type="match status" value="1"/>
</dbReference>
<dbReference type="InterPro" id="IPR008964">
    <property type="entry name" value="Invasin/intimin_cell_adhesion"/>
</dbReference>
<dbReference type="Pfam" id="PF02368">
    <property type="entry name" value="Big_2"/>
    <property type="match status" value="1"/>
</dbReference>
<keyword evidence="3" id="KW-1185">Reference proteome</keyword>
<accession>A0ABY7BM44</accession>
<evidence type="ECO:0000313" key="3">
    <source>
        <dbReference type="Proteomes" id="UP001164909"/>
    </source>
</evidence>
<dbReference type="InterPro" id="IPR011047">
    <property type="entry name" value="Quinoprotein_ADH-like_sf"/>
</dbReference>
<dbReference type="EMBL" id="CP113865">
    <property type="protein sequence ID" value="WAM33575.1"/>
    <property type="molecule type" value="Genomic_DNA"/>
</dbReference>
<evidence type="ECO:0000313" key="2">
    <source>
        <dbReference type="EMBL" id="WAM33575.1"/>
    </source>
</evidence>
<dbReference type="SUPFAM" id="SSF49373">
    <property type="entry name" value="Invasin/intimin cell-adhesion fragments"/>
    <property type="match status" value="1"/>
</dbReference>